<accession>A0ABN8Y1T5</accession>
<keyword evidence="2" id="KW-1185">Reference proteome</keyword>
<proteinExistence type="predicted"/>
<gene>
    <name evidence="1" type="ORF">MRATA1EN1_LOCUS3857</name>
</gene>
<reference evidence="1" key="1">
    <citation type="submission" date="2023-04" db="EMBL/GenBank/DDBJ databases">
        <authorList>
            <consortium name="ELIXIR-Norway"/>
        </authorList>
    </citation>
    <scope>NUCLEOTIDE SEQUENCE [LARGE SCALE GENOMIC DNA]</scope>
</reference>
<organism evidence="1 2">
    <name type="scientific">Rangifer tarandus platyrhynchus</name>
    <name type="common">Svalbard reindeer</name>
    <dbReference type="NCBI Taxonomy" id="3082113"/>
    <lineage>
        <taxon>Eukaryota</taxon>
        <taxon>Metazoa</taxon>
        <taxon>Chordata</taxon>
        <taxon>Craniata</taxon>
        <taxon>Vertebrata</taxon>
        <taxon>Euteleostomi</taxon>
        <taxon>Mammalia</taxon>
        <taxon>Eutheria</taxon>
        <taxon>Laurasiatheria</taxon>
        <taxon>Artiodactyla</taxon>
        <taxon>Ruminantia</taxon>
        <taxon>Pecora</taxon>
        <taxon>Cervidae</taxon>
        <taxon>Odocoileinae</taxon>
        <taxon>Rangifer</taxon>
    </lineage>
</organism>
<dbReference type="EMBL" id="OX459947">
    <property type="protein sequence ID" value="CAI9154895.1"/>
    <property type="molecule type" value="Genomic_DNA"/>
</dbReference>
<sequence>MIKHKHQLRSVYWNSPTEFKNNEFIDLLLEGPQEMRMTAACVGETSTQMHALLSSRDTVTAAPEAVPHQPSGIFRPATLTHEVNHPNEKQKF</sequence>
<evidence type="ECO:0000313" key="1">
    <source>
        <dbReference type="EMBL" id="CAI9154895.1"/>
    </source>
</evidence>
<evidence type="ECO:0000313" key="2">
    <source>
        <dbReference type="Proteomes" id="UP001176941"/>
    </source>
</evidence>
<protein>
    <submittedName>
        <fullName evidence="1">Uncharacterized protein</fullName>
    </submittedName>
</protein>
<name>A0ABN8Y1T5_RANTA</name>
<dbReference type="Proteomes" id="UP001176941">
    <property type="component" value="Chromosome 11"/>
</dbReference>